<accession>A0ABP0H8J9</accession>
<comment type="caution">
    <text evidence="1">The sequence shown here is derived from an EMBL/GenBank/DDBJ whole genome shotgun (WGS) entry which is preliminary data.</text>
</comment>
<evidence type="ECO:0000313" key="2">
    <source>
        <dbReference type="Proteomes" id="UP001642484"/>
    </source>
</evidence>
<organism evidence="1 2">
    <name type="scientific">Durusdinium trenchii</name>
    <dbReference type="NCBI Taxonomy" id="1381693"/>
    <lineage>
        <taxon>Eukaryota</taxon>
        <taxon>Sar</taxon>
        <taxon>Alveolata</taxon>
        <taxon>Dinophyceae</taxon>
        <taxon>Suessiales</taxon>
        <taxon>Symbiodiniaceae</taxon>
        <taxon>Durusdinium</taxon>
    </lineage>
</organism>
<protein>
    <submittedName>
        <fullName evidence="1">Uncharacterized protein</fullName>
    </submittedName>
</protein>
<proteinExistence type="predicted"/>
<evidence type="ECO:0000313" key="1">
    <source>
        <dbReference type="EMBL" id="CAK8986370.1"/>
    </source>
</evidence>
<reference evidence="1 2" key="1">
    <citation type="submission" date="2024-02" db="EMBL/GenBank/DDBJ databases">
        <authorList>
            <person name="Chen Y."/>
            <person name="Shah S."/>
            <person name="Dougan E. K."/>
            <person name="Thang M."/>
            <person name="Chan C."/>
        </authorList>
    </citation>
    <scope>NUCLEOTIDE SEQUENCE [LARGE SCALE GENOMIC DNA]</scope>
</reference>
<gene>
    <name evidence="1" type="ORF">CCMP2556_LOCUS486</name>
</gene>
<dbReference type="EMBL" id="CAXAMN010000103">
    <property type="protein sequence ID" value="CAK8986370.1"/>
    <property type="molecule type" value="Genomic_DNA"/>
</dbReference>
<sequence length="178" mass="19565">MPFVRLGPEVVEETPLAKAQALLARVLKDVNDCRTQAFRLQPIKLGTDLIAQLMAVATKLEGLAGRLQELVKKKNNKNKHYREIILEVDKHTKICRERIDLGKALVRASEKAGQPKASAKPKAVPFRSIPNSLKATSVTAGCQEAEQLEADGFGCPLSPACQPPILQWVEIRLCCMEG</sequence>
<keyword evidence="2" id="KW-1185">Reference proteome</keyword>
<dbReference type="Proteomes" id="UP001642484">
    <property type="component" value="Unassembled WGS sequence"/>
</dbReference>
<name>A0ABP0H8J9_9DINO</name>